<dbReference type="InterPro" id="IPR002893">
    <property type="entry name" value="Znf_MYND"/>
</dbReference>
<protein>
    <recommendedName>
        <fullName evidence="5">MYND-type domain-containing protein</fullName>
    </recommendedName>
</protein>
<evidence type="ECO:0000256" key="4">
    <source>
        <dbReference type="PROSITE-ProRule" id="PRU00134"/>
    </source>
</evidence>
<dbReference type="EMBL" id="JAKLMC020000003">
    <property type="protein sequence ID" value="KAK5956985.1"/>
    <property type="molecule type" value="Genomic_DNA"/>
</dbReference>
<comment type="caution">
    <text evidence="6">The sequence shown here is derived from an EMBL/GenBank/DDBJ whole genome shotgun (WGS) entry which is preliminary data.</text>
</comment>
<keyword evidence="3" id="KW-0862">Zinc</keyword>
<evidence type="ECO:0000313" key="6">
    <source>
        <dbReference type="EMBL" id="KAK5956985.1"/>
    </source>
</evidence>
<dbReference type="Pfam" id="PF01753">
    <property type="entry name" value="zf-MYND"/>
    <property type="match status" value="1"/>
</dbReference>
<evidence type="ECO:0000256" key="1">
    <source>
        <dbReference type="ARBA" id="ARBA00022723"/>
    </source>
</evidence>
<keyword evidence="2 4" id="KW-0863">Zinc-finger</keyword>
<dbReference type="GO" id="GO:0008270">
    <property type="term" value="F:zinc ion binding"/>
    <property type="evidence" value="ECO:0007669"/>
    <property type="project" value="UniProtKB-KW"/>
</dbReference>
<organism evidence="6 7">
    <name type="scientific">Knufia fluminis</name>
    <dbReference type="NCBI Taxonomy" id="191047"/>
    <lineage>
        <taxon>Eukaryota</taxon>
        <taxon>Fungi</taxon>
        <taxon>Dikarya</taxon>
        <taxon>Ascomycota</taxon>
        <taxon>Pezizomycotina</taxon>
        <taxon>Eurotiomycetes</taxon>
        <taxon>Chaetothyriomycetidae</taxon>
        <taxon>Chaetothyriales</taxon>
        <taxon>Trichomeriaceae</taxon>
        <taxon>Knufia</taxon>
    </lineage>
</organism>
<evidence type="ECO:0000313" key="7">
    <source>
        <dbReference type="Proteomes" id="UP001316803"/>
    </source>
</evidence>
<reference evidence="6 7" key="1">
    <citation type="submission" date="2022-12" db="EMBL/GenBank/DDBJ databases">
        <title>Genomic features and morphological characterization of a novel Knufia sp. strain isolated from spacecraft assembly facility.</title>
        <authorList>
            <person name="Teixeira M."/>
            <person name="Chander A.M."/>
            <person name="Stajich J.E."/>
            <person name="Venkateswaran K."/>
        </authorList>
    </citation>
    <scope>NUCLEOTIDE SEQUENCE [LARGE SCALE GENOMIC DNA]</scope>
    <source>
        <strain evidence="6 7">FJI-L2-BK-P2</strain>
    </source>
</reference>
<proteinExistence type="predicted"/>
<evidence type="ECO:0000256" key="2">
    <source>
        <dbReference type="ARBA" id="ARBA00022771"/>
    </source>
</evidence>
<gene>
    <name evidence="6" type="ORF">OHC33_001354</name>
</gene>
<dbReference type="Gene3D" id="6.10.140.2220">
    <property type="match status" value="1"/>
</dbReference>
<dbReference type="Proteomes" id="UP001316803">
    <property type="component" value="Unassembled WGS sequence"/>
</dbReference>
<dbReference type="AlphaFoldDB" id="A0AAN8EVL3"/>
<accession>A0AAN8EVL3</accession>
<dbReference type="PROSITE" id="PS50865">
    <property type="entry name" value="ZF_MYND_2"/>
    <property type="match status" value="1"/>
</dbReference>
<keyword evidence="1" id="KW-0479">Metal-binding</keyword>
<sequence length="257" mass="28770">MAAAATTGFPPTGVAYVGQIEHEYMSLHKLSVCGNCLALGFQKPLKRCNGCKLVDYCSKECQKSHWSKHKAFCNMVQGKGANNGYLSRLKTPEEVFRILTDSYRLRVELDHAHREENHGVYADGKVAEGAVWTAGDASDDFQKYLDLAEEAGVLPEWWRFENRMECLAEAVDRKNENSIYGHIDQEGLMTKYEGDVAIRNALCVLAELIVGYEGKGRAMDDKWFNEFQEYLDLHPDERARLIAGTVEAVKNAGVVPG</sequence>
<feature type="domain" description="MYND-type" evidence="5">
    <location>
        <begin position="33"/>
        <end position="73"/>
    </location>
</feature>
<name>A0AAN8EVL3_9EURO</name>
<dbReference type="SUPFAM" id="SSF144232">
    <property type="entry name" value="HIT/MYND zinc finger-like"/>
    <property type="match status" value="1"/>
</dbReference>
<keyword evidence="7" id="KW-1185">Reference proteome</keyword>
<evidence type="ECO:0000259" key="5">
    <source>
        <dbReference type="PROSITE" id="PS50865"/>
    </source>
</evidence>
<evidence type="ECO:0000256" key="3">
    <source>
        <dbReference type="ARBA" id="ARBA00022833"/>
    </source>
</evidence>